<keyword evidence="4 6" id="KW-0472">Membrane</keyword>
<gene>
    <name evidence="7" type="ORF">O0I10_006108</name>
</gene>
<evidence type="ECO:0000256" key="6">
    <source>
        <dbReference type="SAM" id="Phobius"/>
    </source>
</evidence>
<protein>
    <submittedName>
        <fullName evidence="7">Uncharacterized protein</fullName>
    </submittedName>
</protein>
<evidence type="ECO:0000256" key="1">
    <source>
        <dbReference type="ARBA" id="ARBA00004141"/>
    </source>
</evidence>
<dbReference type="GeneID" id="83213519"/>
<reference evidence="7 8" key="1">
    <citation type="submission" date="2023-03" db="EMBL/GenBank/DDBJ databases">
        <title>Genome sequence of Lichtheimia ornata CBS 291.66.</title>
        <authorList>
            <person name="Mohabir J.T."/>
            <person name="Shea T.P."/>
            <person name="Kurbessoian T."/>
            <person name="Berby B."/>
            <person name="Fontaine J."/>
            <person name="Livny J."/>
            <person name="Gnirke A."/>
            <person name="Stajich J.E."/>
            <person name="Cuomo C.A."/>
        </authorList>
    </citation>
    <scope>NUCLEOTIDE SEQUENCE [LARGE SCALE GENOMIC DNA]</scope>
    <source>
        <strain evidence="7">CBS 291.66</strain>
    </source>
</reference>
<comment type="subcellular location">
    <subcellularLocation>
        <location evidence="1">Membrane</location>
        <topology evidence="1">Multi-pass membrane protein</topology>
    </subcellularLocation>
</comment>
<dbReference type="GO" id="GO:0007189">
    <property type="term" value="P:adenylate cyclase-activating G protein-coupled receptor signaling pathway"/>
    <property type="evidence" value="ECO:0007669"/>
    <property type="project" value="TreeGrafter"/>
</dbReference>
<dbReference type="GO" id="GO:0004930">
    <property type="term" value="F:G protein-coupled receptor activity"/>
    <property type="evidence" value="ECO:0007669"/>
    <property type="project" value="TreeGrafter"/>
</dbReference>
<feature type="transmembrane region" description="Helical" evidence="6">
    <location>
        <begin position="62"/>
        <end position="85"/>
    </location>
</feature>
<dbReference type="Proteomes" id="UP001234581">
    <property type="component" value="Unassembled WGS sequence"/>
</dbReference>
<keyword evidence="8" id="KW-1185">Reference proteome</keyword>
<feature type="transmembrane region" description="Helical" evidence="6">
    <location>
        <begin position="97"/>
        <end position="122"/>
    </location>
</feature>
<comment type="caution">
    <text evidence="7">The sequence shown here is derived from an EMBL/GenBank/DDBJ whole genome shotgun (WGS) entry which is preliminary data.</text>
</comment>
<feature type="region of interest" description="Disordered" evidence="5">
    <location>
        <begin position="511"/>
        <end position="536"/>
    </location>
</feature>
<feature type="compositionally biased region" description="Low complexity" evidence="5">
    <location>
        <begin position="401"/>
        <end position="423"/>
    </location>
</feature>
<name>A0AAD7XZ15_9FUNG</name>
<dbReference type="GO" id="GO:0005886">
    <property type="term" value="C:plasma membrane"/>
    <property type="evidence" value="ECO:0007669"/>
    <property type="project" value="TreeGrafter"/>
</dbReference>
<evidence type="ECO:0000256" key="4">
    <source>
        <dbReference type="ARBA" id="ARBA00023136"/>
    </source>
</evidence>
<keyword evidence="3 6" id="KW-1133">Transmembrane helix</keyword>
<evidence type="ECO:0000256" key="3">
    <source>
        <dbReference type="ARBA" id="ARBA00022989"/>
    </source>
</evidence>
<dbReference type="PANTHER" id="PTHR23112:SF0">
    <property type="entry name" value="TRANSMEMBRANE PROTEIN 116"/>
    <property type="match status" value="1"/>
</dbReference>
<dbReference type="PANTHER" id="PTHR23112">
    <property type="entry name" value="G PROTEIN-COUPLED RECEPTOR 157-RELATED"/>
    <property type="match status" value="1"/>
</dbReference>
<proteinExistence type="predicted"/>
<organism evidence="7 8">
    <name type="scientific">Lichtheimia ornata</name>
    <dbReference type="NCBI Taxonomy" id="688661"/>
    <lineage>
        <taxon>Eukaryota</taxon>
        <taxon>Fungi</taxon>
        <taxon>Fungi incertae sedis</taxon>
        <taxon>Mucoromycota</taxon>
        <taxon>Mucoromycotina</taxon>
        <taxon>Mucoromycetes</taxon>
        <taxon>Mucorales</taxon>
        <taxon>Lichtheimiaceae</taxon>
        <taxon>Lichtheimia</taxon>
    </lineage>
</organism>
<evidence type="ECO:0000313" key="7">
    <source>
        <dbReference type="EMBL" id="KAJ8658101.1"/>
    </source>
</evidence>
<feature type="transmembrane region" description="Helical" evidence="6">
    <location>
        <begin position="242"/>
        <end position="263"/>
    </location>
</feature>
<evidence type="ECO:0000256" key="5">
    <source>
        <dbReference type="SAM" id="MobiDB-lite"/>
    </source>
</evidence>
<feature type="transmembrane region" description="Helical" evidence="6">
    <location>
        <begin position="27"/>
        <end position="50"/>
    </location>
</feature>
<dbReference type="EMBL" id="JARTCD010000026">
    <property type="protein sequence ID" value="KAJ8658101.1"/>
    <property type="molecule type" value="Genomic_DNA"/>
</dbReference>
<feature type="transmembrane region" description="Helical" evidence="6">
    <location>
        <begin position="184"/>
        <end position="209"/>
    </location>
</feature>
<dbReference type="RefSeq" id="XP_058343014.1">
    <property type="nucleotide sequence ID" value="XM_058486140.1"/>
</dbReference>
<dbReference type="AlphaFoldDB" id="A0AAD7XZ15"/>
<sequence length="536" mass="60504">MNEDQQPWLIDESFPYSRQQFVAIGKVTLAITVVSMVGSLTTVLFFAVFVYQKSQMADRVSLRCVATASFVNLVDAITNMAMVLYRGAIIPCRVLAILVQFTDVLGACLLSTIGVNLVLVFVIKVKRSNFLERVYYPFCVIYSLTTLIIPIYEEIEVKNEHPPRVGCWVYNNFTHRKAHFDSWIYFYSLVFFIMIVGLVCAVIATIKLLREEYQNHKIIHGGSLADTSNNGLRFSQSNAYRVITRCIIYSSVPFFCHIFGFSLHLAGLSSRSIPIGFTAVYAAMSVAEGTMTTLVFFSEPAVCEYIREISRTWHQKYVEEFRIVERPDRRRSSATIASTGSCQTLPKLREYYEKASLPRMQARSPRACYEIPAMSSSIANQQQDLGDPSLLQVPATPDADSLSLTSTTTTTTSSKISSADSNTRSVPMRRVKPHSPVYNRIHRKSLVQRSCPSILQSSEEDGKENEEPDYYIVETPDTSDNEVYIPYRFPRLARIVNWILIHFANDNQCDPQHNNDADNAPPPNSIIIDSTPSSIQ</sequence>
<feature type="transmembrane region" description="Helical" evidence="6">
    <location>
        <begin position="134"/>
        <end position="152"/>
    </location>
</feature>
<feature type="region of interest" description="Disordered" evidence="5">
    <location>
        <begin position="387"/>
        <end position="429"/>
    </location>
</feature>
<evidence type="ECO:0000256" key="2">
    <source>
        <dbReference type="ARBA" id="ARBA00022692"/>
    </source>
</evidence>
<accession>A0AAD7XZ15</accession>
<evidence type="ECO:0000313" key="8">
    <source>
        <dbReference type="Proteomes" id="UP001234581"/>
    </source>
</evidence>
<feature type="compositionally biased region" description="Polar residues" evidence="5">
    <location>
        <begin position="527"/>
        <end position="536"/>
    </location>
</feature>
<keyword evidence="2 6" id="KW-0812">Transmembrane</keyword>